<dbReference type="OrthoDB" id="3363059at2759"/>
<protein>
    <submittedName>
        <fullName evidence="1">Uncharacterized protein</fullName>
    </submittedName>
</protein>
<proteinExistence type="predicted"/>
<dbReference type="EMBL" id="CAAALY010098391">
    <property type="protein sequence ID" value="VEL28874.1"/>
    <property type="molecule type" value="Genomic_DNA"/>
</dbReference>
<sequence length="165" mass="18264">MRKWLSNEGGMAKNLGGGLMVRDLELVLCHDLAGLAKWADQRRGLTHADIALLKVVLTSGFYPQLAIGDPANAYRVANKGGAAGPGAEMVFHAPTKSFLMLQPTDFFVRKPDYLFPCDRPTSAVSEENFAACLLVEDKRAGQEVYRQHQRTHFWGLEGFHMTAML</sequence>
<organism evidence="1 2">
    <name type="scientific">Protopolystoma xenopodis</name>
    <dbReference type="NCBI Taxonomy" id="117903"/>
    <lineage>
        <taxon>Eukaryota</taxon>
        <taxon>Metazoa</taxon>
        <taxon>Spiralia</taxon>
        <taxon>Lophotrochozoa</taxon>
        <taxon>Platyhelminthes</taxon>
        <taxon>Monogenea</taxon>
        <taxon>Polyopisthocotylea</taxon>
        <taxon>Polystomatidea</taxon>
        <taxon>Polystomatidae</taxon>
        <taxon>Protopolystoma</taxon>
    </lineage>
</organism>
<dbReference type="AlphaFoldDB" id="A0A3S5AGT8"/>
<gene>
    <name evidence="1" type="ORF">PXEA_LOCUS22314</name>
</gene>
<accession>A0A3S5AGT8</accession>
<keyword evidence="2" id="KW-1185">Reference proteome</keyword>
<comment type="caution">
    <text evidence="1">The sequence shown here is derived from an EMBL/GenBank/DDBJ whole genome shotgun (WGS) entry which is preliminary data.</text>
</comment>
<evidence type="ECO:0000313" key="2">
    <source>
        <dbReference type="Proteomes" id="UP000784294"/>
    </source>
</evidence>
<dbReference type="Proteomes" id="UP000784294">
    <property type="component" value="Unassembled WGS sequence"/>
</dbReference>
<evidence type="ECO:0000313" key="1">
    <source>
        <dbReference type="EMBL" id="VEL28874.1"/>
    </source>
</evidence>
<reference evidence="1" key="1">
    <citation type="submission" date="2018-11" db="EMBL/GenBank/DDBJ databases">
        <authorList>
            <consortium name="Pathogen Informatics"/>
        </authorList>
    </citation>
    <scope>NUCLEOTIDE SEQUENCE</scope>
</reference>
<name>A0A3S5AGT8_9PLAT</name>